<name>A0A2S3R7V0_VIBVL</name>
<dbReference type="EMBL" id="PDGH01000026">
    <property type="protein sequence ID" value="POB49755.1"/>
    <property type="molecule type" value="Genomic_DNA"/>
</dbReference>
<dbReference type="AlphaFoldDB" id="A0A2S3R7V0"/>
<keyword evidence="1 2" id="KW-0812">Transmembrane</keyword>
<organism evidence="2 3">
    <name type="scientific">Vibrio vulnificus</name>
    <dbReference type="NCBI Taxonomy" id="672"/>
    <lineage>
        <taxon>Bacteria</taxon>
        <taxon>Pseudomonadati</taxon>
        <taxon>Pseudomonadota</taxon>
        <taxon>Gammaproteobacteria</taxon>
        <taxon>Vibrionales</taxon>
        <taxon>Vibrionaceae</taxon>
        <taxon>Vibrio</taxon>
    </lineage>
</organism>
<protein>
    <submittedName>
        <fullName evidence="2">Transmembrane anchor protein</fullName>
    </submittedName>
</protein>
<feature type="transmembrane region" description="Helical" evidence="1">
    <location>
        <begin position="23"/>
        <end position="44"/>
    </location>
</feature>
<keyword evidence="1" id="KW-0472">Membrane</keyword>
<evidence type="ECO:0000313" key="3">
    <source>
        <dbReference type="Proteomes" id="UP000237466"/>
    </source>
</evidence>
<keyword evidence="1" id="KW-1133">Transmembrane helix</keyword>
<gene>
    <name evidence="2" type="ORF">CRN52_01545</name>
</gene>
<dbReference type="RefSeq" id="WP_103199678.1">
    <property type="nucleotide sequence ID" value="NZ_PDGH01000026.1"/>
</dbReference>
<evidence type="ECO:0000313" key="2">
    <source>
        <dbReference type="EMBL" id="POB49755.1"/>
    </source>
</evidence>
<proteinExistence type="predicted"/>
<comment type="caution">
    <text evidence="2">The sequence shown here is derived from an EMBL/GenBank/DDBJ whole genome shotgun (WGS) entry which is preliminary data.</text>
</comment>
<sequence length="220" mass="23885">MYNTDMPNRAELPTTKQLVRSTFIALGTAIVLLITVILPAEYALDPTGMGRALGLTEMGEIKAQLAQEAEEDQANNAVVAATKTVQNEPVKAEPEVAPQQLQVTSPKPDVAVAVEPVWKDTIMLSLKPGQGAEAKLVMEKGQVAQFEWTSKGGPVNYDTHGDGNGNSISYEKGRGIPDDQGELEAAFTGNHGWFFRNRNDKTVMVILKTNGDYAEMKRVL</sequence>
<accession>A0A2S3R7V0</accession>
<reference evidence="2 3" key="1">
    <citation type="journal article" date="2018" name="Front. Microbiol.">
        <title>Phylogeny of Vibrio vulnificus from the Analysis of the Core-Genome: Implications for Intra-Species Taxonomy.</title>
        <authorList>
            <person name="Roig F.J."/>
            <person name="Gonzalez-Candelas F."/>
            <person name="Sanjuan E."/>
            <person name="Fouz B."/>
            <person name="Feil E.J."/>
            <person name="Llorens C."/>
            <person name="Baker-Austin C."/>
            <person name="Oliver J.D."/>
            <person name="Danin-Poleg Y."/>
            <person name="Gibas C.J."/>
            <person name="Kashi Y."/>
            <person name="Gulig P.A."/>
            <person name="Morrison S.S."/>
            <person name="Amaro C."/>
        </authorList>
    </citation>
    <scope>NUCLEOTIDE SEQUENCE [LARGE SCALE GENOMIC DNA]</scope>
    <source>
        <strain evidence="2 3">CECT4608</strain>
    </source>
</reference>
<dbReference type="Proteomes" id="UP000237466">
    <property type="component" value="Unassembled WGS sequence"/>
</dbReference>
<evidence type="ECO:0000256" key="1">
    <source>
        <dbReference type="SAM" id="Phobius"/>
    </source>
</evidence>